<feature type="region of interest" description="Disordered" evidence="1">
    <location>
        <begin position="1"/>
        <end position="43"/>
    </location>
</feature>
<dbReference type="Pfam" id="PF11443">
    <property type="entry name" value="DUF2828"/>
    <property type="match status" value="1"/>
</dbReference>
<evidence type="ECO:0000313" key="4">
    <source>
        <dbReference type="EMBL" id="CAK8992881.1"/>
    </source>
</evidence>
<dbReference type="Proteomes" id="UP001642484">
    <property type="component" value="Unassembled WGS sequence"/>
</dbReference>
<evidence type="ECO:0000313" key="5">
    <source>
        <dbReference type="Proteomes" id="UP001642484"/>
    </source>
</evidence>
<feature type="domain" description="DUF2828" evidence="2">
    <location>
        <begin position="123"/>
        <end position="514"/>
    </location>
</feature>
<protein>
    <submittedName>
        <fullName evidence="4">Uncharacterized protein</fullName>
    </submittedName>
</protein>
<evidence type="ECO:0000256" key="1">
    <source>
        <dbReference type="SAM" id="MobiDB-lite"/>
    </source>
</evidence>
<dbReference type="InterPro" id="IPR036465">
    <property type="entry name" value="vWFA_dom_sf"/>
</dbReference>
<dbReference type="Gene3D" id="3.40.50.410">
    <property type="entry name" value="von Willebrand factor, type A domain"/>
    <property type="match status" value="1"/>
</dbReference>
<feature type="domain" description="DUF7788" evidence="3">
    <location>
        <begin position="516"/>
        <end position="714"/>
    </location>
</feature>
<evidence type="ECO:0000259" key="3">
    <source>
        <dbReference type="Pfam" id="PF25043"/>
    </source>
</evidence>
<feature type="compositionally biased region" description="Basic residues" evidence="1">
    <location>
        <begin position="1"/>
        <end position="12"/>
    </location>
</feature>
<dbReference type="SUPFAM" id="SSF53300">
    <property type="entry name" value="vWA-like"/>
    <property type="match status" value="1"/>
</dbReference>
<name>A0ABP0HRP5_9DINO</name>
<sequence length="925" mass="104375">MAPKVCRKRAPPSHRDLDPKMRCPVTTEEETTSDSNSLGLCGPSELRALPRSRRITAEAAAEAAQSSPVPEGLAMEEALRMKLRCLDRKLGGRMLSDRKLLGRRDLAQEILSFVQAERPLMNTEVGGKMFVDSGSANVDLFFHSVPQEKPSKSIQLENLLAKAWDENPEVCLKQIYLLGASREGKQDRYAFYDAMLWLWQKDPATLLANLHHIPECNYWKERAKKGRTRRCSRFLSSRRLALLRPALEALLELLARLCEGPRRSLERDVALYGHYMRHKDSNEDEKKKFTCGDAEVDGSDQGPWCPGSRLELAAEALKRYGQDPLYRVLFERTGQLFAEQLREDLRRMQKGQRISLCAKWCPLLYHSFDRRTLISESIARWLFPVHDFPDFAKLTERQYAFRARDRLRKSLSQLKEYMKCTERLMCQQRWEEIQYQKVHGSCLSINAKVFEKHDPLRFQEFVENLAQQKGKVNVGALQPHQLLMRAVASSGFERVLAQAQWQSLVAQLRAAGALSHCIAVCDVSGSMRTPAAPNVSCMDVAISLSLLLAEVADGPFARHVITFHESPQLVKLPETHDLLELYQFMKSLDWGMSTNFHKVFDLLKSRAAQAAAPEQVFVFSDMHFAQAQGGDEGETTLRRAQKEYQKLGLELPELVFWNLAARALPGGPGAPALANDAGVVLMSGFSPQMLRDLMDPDTELKAAAADAKPKEKRDPVAVLCAALRKPLLEKLRVVYDQSEVAELFLEPGHKEQFPAEPVEMSLEPPEVPSKQCVQKLPVMNSATAQLGSLLRKEVIQAFLGRGGASVKSLRAQLCQRLCPVLRAEKKLKFRFWLDVKTEGKYTASETGHVEGTLRARFPQEELEKALQLLKEPVERAIKEADARSFRADAAEGEEDDNDKKRKAMLMTSEASQKCDPSRGVKRRSA</sequence>
<feature type="region of interest" description="Disordered" evidence="1">
    <location>
        <begin position="884"/>
        <end position="925"/>
    </location>
</feature>
<dbReference type="PANTHER" id="PTHR31373">
    <property type="entry name" value="OS06G0652100 PROTEIN"/>
    <property type="match status" value="1"/>
</dbReference>
<organism evidence="4 5">
    <name type="scientific">Durusdinium trenchii</name>
    <dbReference type="NCBI Taxonomy" id="1381693"/>
    <lineage>
        <taxon>Eukaryota</taxon>
        <taxon>Sar</taxon>
        <taxon>Alveolata</taxon>
        <taxon>Dinophyceae</taxon>
        <taxon>Suessiales</taxon>
        <taxon>Symbiodiniaceae</taxon>
        <taxon>Durusdinium</taxon>
    </lineage>
</organism>
<dbReference type="EMBL" id="CAXAMN010001159">
    <property type="protein sequence ID" value="CAK8992881.1"/>
    <property type="molecule type" value="Genomic_DNA"/>
</dbReference>
<dbReference type="PANTHER" id="PTHR31373:SF27">
    <property type="entry name" value="TROVE DOMAIN-CONTAINING PROTEIN"/>
    <property type="match status" value="1"/>
</dbReference>
<dbReference type="InterPro" id="IPR056690">
    <property type="entry name" value="DUF7788"/>
</dbReference>
<dbReference type="InterPro" id="IPR011205">
    <property type="entry name" value="UCP015417_vWA"/>
</dbReference>
<accession>A0ABP0HRP5</accession>
<gene>
    <name evidence="4" type="ORF">CCMP2556_LOCUS3041</name>
</gene>
<keyword evidence="5" id="KW-1185">Reference proteome</keyword>
<evidence type="ECO:0000259" key="2">
    <source>
        <dbReference type="Pfam" id="PF11443"/>
    </source>
</evidence>
<comment type="caution">
    <text evidence="4">The sequence shown here is derived from an EMBL/GenBank/DDBJ whole genome shotgun (WGS) entry which is preliminary data.</text>
</comment>
<dbReference type="Pfam" id="PF25043">
    <property type="entry name" value="DUF7788"/>
    <property type="match status" value="1"/>
</dbReference>
<proteinExistence type="predicted"/>
<reference evidence="4 5" key="1">
    <citation type="submission" date="2024-02" db="EMBL/GenBank/DDBJ databases">
        <authorList>
            <person name="Chen Y."/>
            <person name="Shah S."/>
            <person name="Dougan E. K."/>
            <person name="Thang M."/>
            <person name="Chan C."/>
        </authorList>
    </citation>
    <scope>NUCLEOTIDE SEQUENCE [LARGE SCALE GENOMIC DNA]</scope>
</reference>
<dbReference type="InterPro" id="IPR058580">
    <property type="entry name" value="DUF2828"/>
</dbReference>